<organism evidence="1 2">
    <name type="scientific">Cuscuta campestris</name>
    <dbReference type="NCBI Taxonomy" id="132261"/>
    <lineage>
        <taxon>Eukaryota</taxon>
        <taxon>Viridiplantae</taxon>
        <taxon>Streptophyta</taxon>
        <taxon>Embryophyta</taxon>
        <taxon>Tracheophyta</taxon>
        <taxon>Spermatophyta</taxon>
        <taxon>Magnoliopsida</taxon>
        <taxon>eudicotyledons</taxon>
        <taxon>Gunneridae</taxon>
        <taxon>Pentapetalae</taxon>
        <taxon>asterids</taxon>
        <taxon>lamiids</taxon>
        <taxon>Solanales</taxon>
        <taxon>Convolvulaceae</taxon>
        <taxon>Cuscuteae</taxon>
        <taxon>Cuscuta</taxon>
        <taxon>Cuscuta subgen. Grammica</taxon>
        <taxon>Cuscuta sect. Cleistogrammica</taxon>
    </lineage>
</organism>
<keyword evidence="2" id="KW-1185">Reference proteome</keyword>
<sequence length="168" mass="19245">MSYAHKEKESFCNDNFCVNQTSSSMQMVRPSPCMPTTHHHHVAGIHHDGHHLIPGKTHESHHSHVHKDHQYCIKENCCDEKRHHEGSHHGKEKFHTNARVSEFVKEEAVKIFSDKLQRSGGYGGGETHHHHAPPPVVAEPYYYKQETTKYSGGPNGRVHYVEYKGLED</sequence>
<accession>A0A484MHW7</accession>
<name>A0A484MHW7_9ASTE</name>
<evidence type="ECO:0000313" key="2">
    <source>
        <dbReference type="Proteomes" id="UP000595140"/>
    </source>
</evidence>
<reference evidence="1 2" key="1">
    <citation type="submission" date="2018-04" db="EMBL/GenBank/DDBJ databases">
        <authorList>
            <person name="Vogel A."/>
        </authorList>
    </citation>
    <scope>NUCLEOTIDE SEQUENCE [LARGE SCALE GENOMIC DNA]</scope>
</reference>
<proteinExistence type="predicted"/>
<protein>
    <submittedName>
        <fullName evidence="1">Uncharacterized protein</fullName>
    </submittedName>
</protein>
<evidence type="ECO:0000313" key="1">
    <source>
        <dbReference type="EMBL" id="VFQ87688.1"/>
    </source>
</evidence>
<gene>
    <name evidence="1" type="ORF">CCAM_LOCUS29464</name>
</gene>
<dbReference type="EMBL" id="OOIL02003369">
    <property type="protein sequence ID" value="VFQ87688.1"/>
    <property type="molecule type" value="Genomic_DNA"/>
</dbReference>
<dbReference type="AlphaFoldDB" id="A0A484MHW7"/>
<dbReference type="Proteomes" id="UP000595140">
    <property type="component" value="Unassembled WGS sequence"/>
</dbReference>